<name>A0A2H3NNF2_9BACT</name>
<protein>
    <submittedName>
        <fullName evidence="3">Uncharacterized protein</fullName>
    </submittedName>
</protein>
<sequence>MNLYTLLAFGLVVYIVRDMLRTWTKARAEATSDAALRARVATLEEALDQQQAALQTDIAALREEQDHMTTRLEHLETIVTHEAWERWGEDAASRIDPPDRRPDAPASEIAAQWARKMRP</sequence>
<evidence type="ECO:0000256" key="2">
    <source>
        <dbReference type="SAM" id="MobiDB-lite"/>
    </source>
</evidence>
<keyword evidence="1" id="KW-0175">Coiled coil</keyword>
<gene>
    <name evidence="3" type="ORF">CRI93_09585</name>
</gene>
<keyword evidence="4" id="KW-1185">Reference proteome</keyword>
<feature type="coiled-coil region" evidence="1">
    <location>
        <begin position="33"/>
        <end position="78"/>
    </location>
</feature>
<feature type="region of interest" description="Disordered" evidence="2">
    <location>
        <begin position="90"/>
        <end position="119"/>
    </location>
</feature>
<organism evidence="3 4">
    <name type="scientific">Longimonas halophila</name>
    <dbReference type="NCBI Taxonomy" id="1469170"/>
    <lineage>
        <taxon>Bacteria</taxon>
        <taxon>Pseudomonadati</taxon>
        <taxon>Rhodothermota</taxon>
        <taxon>Rhodothermia</taxon>
        <taxon>Rhodothermales</taxon>
        <taxon>Salisaetaceae</taxon>
        <taxon>Longimonas</taxon>
    </lineage>
</organism>
<proteinExistence type="predicted"/>
<evidence type="ECO:0000256" key="1">
    <source>
        <dbReference type="SAM" id="Coils"/>
    </source>
</evidence>
<reference evidence="3 4" key="1">
    <citation type="submission" date="2017-10" db="EMBL/GenBank/DDBJ databases">
        <title>Draft genome of Longimonas halophila.</title>
        <authorList>
            <person name="Goh K.M."/>
            <person name="Shamsir M.S."/>
            <person name="Lim S.W."/>
        </authorList>
    </citation>
    <scope>NUCLEOTIDE SEQUENCE [LARGE SCALE GENOMIC DNA]</scope>
    <source>
        <strain evidence="3 4">KCTC 42399</strain>
    </source>
</reference>
<dbReference type="AlphaFoldDB" id="A0A2H3NNF2"/>
<evidence type="ECO:0000313" key="3">
    <source>
        <dbReference type="EMBL" id="PEN06523.1"/>
    </source>
</evidence>
<dbReference type="Proteomes" id="UP000221024">
    <property type="component" value="Unassembled WGS sequence"/>
</dbReference>
<accession>A0A2H3NNF2</accession>
<evidence type="ECO:0000313" key="4">
    <source>
        <dbReference type="Proteomes" id="UP000221024"/>
    </source>
</evidence>
<comment type="caution">
    <text evidence="3">The sequence shown here is derived from an EMBL/GenBank/DDBJ whole genome shotgun (WGS) entry which is preliminary data.</text>
</comment>
<dbReference type="RefSeq" id="WP_098062416.1">
    <property type="nucleotide sequence ID" value="NZ_PDEP01000008.1"/>
</dbReference>
<dbReference type="EMBL" id="PDEP01000008">
    <property type="protein sequence ID" value="PEN06523.1"/>
    <property type="molecule type" value="Genomic_DNA"/>
</dbReference>
<feature type="compositionally biased region" description="Basic and acidic residues" evidence="2">
    <location>
        <begin position="90"/>
        <end position="103"/>
    </location>
</feature>